<name>A0A2K8PZ78_ACIHA</name>
<accession>A0A2K8PZ78</accession>
<feature type="domain" description="Immunity protein 71" evidence="1">
    <location>
        <begin position="3"/>
        <end position="122"/>
    </location>
</feature>
<dbReference type="EMBL" id="CP031976">
    <property type="protein sequence ID" value="QHI13593.1"/>
    <property type="molecule type" value="Genomic_DNA"/>
</dbReference>
<proteinExistence type="predicted"/>
<dbReference type="RefSeq" id="WP_005081059.1">
    <property type="nucleotide sequence ID" value="NZ_BBSE01000032.1"/>
</dbReference>
<protein>
    <recommendedName>
        <fullName evidence="1">Immunity protein 71 domain-containing protein</fullName>
    </recommendedName>
</protein>
<dbReference type="InterPro" id="IPR028950">
    <property type="entry name" value="Imm71"/>
</dbReference>
<reference evidence="2 3" key="1">
    <citation type="submission" date="2018-08" db="EMBL/GenBank/DDBJ databases">
        <title>Analysis of the genomic diversity of Mexican Acinetobacter haemolyticus clinical isolates.</title>
        <authorList>
            <person name="Castro-Jaimes S."/>
            <person name="Cevallos M.A."/>
        </authorList>
    </citation>
    <scope>NUCLEOTIDE SEQUENCE [LARGE SCALE GENOMIC DNA]</scope>
    <source>
        <strain evidence="2 3">AN43</strain>
    </source>
</reference>
<dbReference type="AlphaFoldDB" id="A0A2K8PZ78"/>
<evidence type="ECO:0000313" key="2">
    <source>
        <dbReference type="EMBL" id="QHI13593.1"/>
    </source>
</evidence>
<evidence type="ECO:0000313" key="3">
    <source>
        <dbReference type="Proteomes" id="UP000463868"/>
    </source>
</evidence>
<evidence type="ECO:0000259" key="1">
    <source>
        <dbReference type="Pfam" id="PF15602"/>
    </source>
</evidence>
<dbReference type="Pfam" id="PF15602">
    <property type="entry name" value="Imm71"/>
    <property type="match status" value="1"/>
</dbReference>
<dbReference type="Proteomes" id="UP000463868">
    <property type="component" value="Chromosome"/>
</dbReference>
<sequence>MKTNEIKREKAIDLNKIYSSYSFFKKIYDLHADFVREFERLLRNPTNEIKENYSENYEKQYVMYLNVLNNQEKALELFFRTPYKNEIYPLFFEGGIKGVIFGRYGDEKDLANDPLYIELGIRGRDGSLFEEPYHIGAIKKLLIASEMLDIAKITVSSDYKYAQYFLPKNLDKLFQKWSFESLFELSYWPLYKENIIDKVSSSLECKSFDTIVIESDHEISITGIYEAKLDGGDKGCPNYFYQGTIAPKYSNGDIQKSKSTEWNLIWEDKRYLDGTIPEEEKTYIFNIENINAKADTNIEATEKLSVRAGQVCPKTGYWFTVAQENSRQYFKQGEILPELKTQDWGEVYWQFDSE</sequence>
<gene>
    <name evidence="2" type="ORF">AhaeAN43_09490</name>
</gene>
<organism evidence="2 3">
    <name type="scientific">Acinetobacter haemolyticus</name>
    <dbReference type="NCBI Taxonomy" id="29430"/>
    <lineage>
        <taxon>Bacteria</taxon>
        <taxon>Pseudomonadati</taxon>
        <taxon>Pseudomonadota</taxon>
        <taxon>Gammaproteobacteria</taxon>
        <taxon>Moraxellales</taxon>
        <taxon>Moraxellaceae</taxon>
        <taxon>Acinetobacter</taxon>
    </lineage>
</organism>